<dbReference type="RefSeq" id="WP_305007139.1">
    <property type="nucleotide sequence ID" value="NZ_JAUQSY010000008.1"/>
</dbReference>
<reference evidence="8" key="1">
    <citation type="submission" date="2023-07" db="EMBL/GenBank/DDBJ databases">
        <authorList>
            <person name="Kim M.K."/>
        </authorList>
    </citation>
    <scope>NUCLEOTIDE SEQUENCE</scope>
    <source>
        <strain evidence="8">ASUV-10-1</strain>
    </source>
</reference>
<proteinExistence type="predicted"/>
<evidence type="ECO:0000256" key="1">
    <source>
        <dbReference type="ARBA" id="ARBA00004651"/>
    </source>
</evidence>
<keyword evidence="3 6" id="KW-0812">Transmembrane</keyword>
<dbReference type="InterPro" id="IPR050545">
    <property type="entry name" value="Mycobact_MmpL"/>
</dbReference>
<feature type="transmembrane region" description="Helical" evidence="6">
    <location>
        <begin position="830"/>
        <end position="848"/>
    </location>
</feature>
<evidence type="ECO:0000256" key="2">
    <source>
        <dbReference type="ARBA" id="ARBA00022475"/>
    </source>
</evidence>
<dbReference type="EMBL" id="JAUQSY010000008">
    <property type="protein sequence ID" value="MDO7875814.1"/>
    <property type="molecule type" value="Genomic_DNA"/>
</dbReference>
<dbReference type="Gene3D" id="1.20.1640.10">
    <property type="entry name" value="Multidrug efflux transporter AcrB transmembrane domain"/>
    <property type="match status" value="2"/>
</dbReference>
<name>A0ABT9BDN4_9BACT</name>
<evidence type="ECO:0000313" key="8">
    <source>
        <dbReference type="EMBL" id="MDO7875814.1"/>
    </source>
</evidence>
<feature type="transmembrane region" description="Helical" evidence="6">
    <location>
        <begin position="354"/>
        <end position="374"/>
    </location>
</feature>
<evidence type="ECO:0000259" key="7">
    <source>
        <dbReference type="SMART" id="SM00563"/>
    </source>
</evidence>
<dbReference type="SUPFAM" id="SSF69593">
    <property type="entry name" value="Glycerol-3-phosphate (1)-acyltransferase"/>
    <property type="match status" value="1"/>
</dbReference>
<protein>
    <submittedName>
        <fullName evidence="8">1-acyl-sn-glycerol-3-phosphate acyltransferase</fullName>
    </submittedName>
</protein>
<evidence type="ECO:0000256" key="6">
    <source>
        <dbReference type="SAM" id="Phobius"/>
    </source>
</evidence>
<keyword evidence="9" id="KW-1185">Reference proteome</keyword>
<dbReference type="GO" id="GO:0016746">
    <property type="term" value="F:acyltransferase activity"/>
    <property type="evidence" value="ECO:0007669"/>
    <property type="project" value="UniProtKB-KW"/>
</dbReference>
<feature type="transmembrane region" description="Helical" evidence="6">
    <location>
        <begin position="725"/>
        <end position="743"/>
    </location>
</feature>
<comment type="caution">
    <text evidence="8">The sequence shown here is derived from an EMBL/GenBank/DDBJ whole genome shotgun (WGS) entry which is preliminary data.</text>
</comment>
<dbReference type="Proteomes" id="UP001176429">
    <property type="component" value="Unassembled WGS sequence"/>
</dbReference>
<dbReference type="InterPro" id="IPR029063">
    <property type="entry name" value="SAM-dependent_MTases_sf"/>
</dbReference>
<dbReference type="InterPro" id="IPR041698">
    <property type="entry name" value="Methyltransf_25"/>
</dbReference>
<feature type="transmembrane region" description="Helical" evidence="6">
    <location>
        <begin position="287"/>
        <end position="307"/>
    </location>
</feature>
<evidence type="ECO:0000256" key="3">
    <source>
        <dbReference type="ARBA" id="ARBA00022692"/>
    </source>
</evidence>
<dbReference type="Pfam" id="PF03176">
    <property type="entry name" value="MMPL"/>
    <property type="match status" value="2"/>
</dbReference>
<evidence type="ECO:0000313" key="9">
    <source>
        <dbReference type="Proteomes" id="UP001176429"/>
    </source>
</evidence>
<comment type="subcellular location">
    <subcellularLocation>
        <location evidence="1">Cell membrane</location>
        <topology evidence="1">Multi-pass membrane protein</topology>
    </subcellularLocation>
</comment>
<dbReference type="SUPFAM" id="SSF82866">
    <property type="entry name" value="Multidrug efflux transporter AcrB transmembrane domain"/>
    <property type="match status" value="2"/>
</dbReference>
<dbReference type="PANTHER" id="PTHR33406">
    <property type="entry name" value="MEMBRANE PROTEIN MJ1562-RELATED"/>
    <property type="match status" value="1"/>
</dbReference>
<feature type="transmembrane region" description="Helical" evidence="6">
    <location>
        <begin position="410"/>
        <end position="427"/>
    </location>
</feature>
<dbReference type="CDD" id="cd07989">
    <property type="entry name" value="LPLAT_AGPAT-like"/>
    <property type="match status" value="1"/>
</dbReference>
<feature type="transmembrane region" description="Helical" evidence="6">
    <location>
        <begin position="632"/>
        <end position="651"/>
    </location>
</feature>
<keyword evidence="8" id="KW-0808">Transferase</keyword>
<gene>
    <name evidence="8" type="ORF">Q5H93_13810</name>
</gene>
<feature type="domain" description="Phospholipid/glycerol acyltransferase" evidence="7">
    <location>
        <begin position="866"/>
        <end position="975"/>
    </location>
</feature>
<evidence type="ECO:0000256" key="4">
    <source>
        <dbReference type="ARBA" id="ARBA00022989"/>
    </source>
</evidence>
<feature type="transmembrane region" description="Helical" evidence="6">
    <location>
        <begin position="789"/>
        <end position="818"/>
    </location>
</feature>
<keyword evidence="4 6" id="KW-1133">Transmembrane helix</keyword>
<sequence>MASRIRFDENVMQMLPHQQRLDELSQFLQSSKFTDRVVLCVSDIDSSTAALPEQQAAYADTLVAAILHDESRFISSVVYHTNDSLMFNVFGTISENLPIFLEEQDYAAIDSAIAPRNVARKVAANYETLVGPTGIALKPFIAADPLGFGYVVLNKLKDFKPDDKVDLFEGHFFTADRRHLFIFLEPRYPSANTPQNQAFFEKLDRTLAAHSSPRYKAAYFGAPAVAAANANQIRHDTYLTLSISVASLIVVIMLFFRRLPAPVLMLLPVAFGGLFALAFVATTQESVSVIAVGAGSIILGIAVNYSLHYLTHFRYHPDPEATIQDLAFPLTIGSLTTIAGFLCLQFVDVPVLHDLGLFAGLSLIGAAICTLIFLPHFVTGSNSAGAITNAASSPYSNLRRWISSFFQHRTVRYTILVLTPVLLYYSFQVRFESDMSRINFMTPQLRDAEALLNRISTLSRKTVFLTTKGASLDEALQRNEQLLPKLNALRTKGKILRYSGPLALLPSRSTQQARIARWNTYWTPAKKQQLLASLTAAGRPFNFSSSAFQPVAEMLNRPYIPLSAENQQLLRKALLNNFIEEKNGQVYILNLLTTTPESTRAVFKAFGDNKYSYIFDRQYITHSLVSIVNQEFTFIAFWTSTLVFVALLLSYGRIELALISFLPMVVAWVWILGLMAIFDIKFNIINIILSTLVFALGDDYCIFTMDGLQRDYAEGREEENSVSISIMLSALTTLIGLGTLFLAKHPALQSMAFVSIIGIFCVWFVSQTLQPYLFSLLITSPAQRKQAPYTFWGLVKSVFAFSYFVFGALLLNILGLLLKIVPAKRNAKKYFYHWVISKFTGSLIYIMANVKKTFINDMGEDFSKPAVIIANHQSFLDILLLTMQYPKLVLLTSDWVWNSPVFGAVVRMADYFPASQGAETGLAALQQQVAAGYSVVIFPEGTRSADGRIRRFHKGAFFLADKLGLDVLPILIHGSGDTMRKGHFYLNDGHMTLKILPRIKAGDPAFGSDYSTRAKLVSHYFRREYAHLAQAVEQPDYYKNELIANYLYKGPVLEWYAKIKMRLEGYYQLFDGLLPRQGRILDIGCGYGFMTNMLALTSPEREVSGFDFDEEKITVAQHGFVNGPNVSFACANALTTPLAQYDGIVLSDVLHYLPDHEQQALLQKCYQSLRPEGVIIIRDGFRELADRHKGTLLTEWFSTRFCKFNKTAEGGLVFPSTELVRNFAAANQLDLSLIDNTRYTSNLVFVCRRPAQV</sequence>
<feature type="transmembrane region" description="Helical" evidence="6">
    <location>
        <begin position="327"/>
        <end position="347"/>
    </location>
</feature>
<keyword evidence="5 6" id="KW-0472">Membrane</keyword>
<dbReference type="Pfam" id="PF01553">
    <property type="entry name" value="Acyltransferase"/>
    <property type="match status" value="1"/>
</dbReference>
<dbReference type="Gene3D" id="3.40.50.150">
    <property type="entry name" value="Vaccinia Virus protein VP39"/>
    <property type="match status" value="1"/>
</dbReference>
<feature type="transmembrane region" description="Helical" evidence="6">
    <location>
        <begin position="684"/>
        <end position="705"/>
    </location>
</feature>
<organism evidence="8 9">
    <name type="scientific">Hymenobacter aranciens</name>
    <dbReference type="NCBI Taxonomy" id="3063996"/>
    <lineage>
        <taxon>Bacteria</taxon>
        <taxon>Pseudomonadati</taxon>
        <taxon>Bacteroidota</taxon>
        <taxon>Cytophagia</taxon>
        <taxon>Cytophagales</taxon>
        <taxon>Hymenobacteraceae</taxon>
        <taxon>Hymenobacter</taxon>
    </lineage>
</organism>
<accession>A0ABT9BDN4</accession>
<feature type="transmembrane region" description="Helical" evidence="6">
    <location>
        <begin position="750"/>
        <end position="769"/>
    </location>
</feature>
<feature type="transmembrane region" description="Helical" evidence="6">
    <location>
        <begin position="238"/>
        <end position="256"/>
    </location>
</feature>
<dbReference type="SMART" id="SM00563">
    <property type="entry name" value="PlsC"/>
    <property type="match status" value="1"/>
</dbReference>
<dbReference type="InterPro" id="IPR004869">
    <property type="entry name" value="MMPL_dom"/>
</dbReference>
<keyword evidence="2" id="KW-1003">Cell membrane</keyword>
<dbReference type="CDD" id="cd02440">
    <property type="entry name" value="AdoMet_MTases"/>
    <property type="match status" value="1"/>
</dbReference>
<keyword evidence="8" id="KW-0012">Acyltransferase</keyword>
<dbReference type="InterPro" id="IPR002123">
    <property type="entry name" value="Plipid/glycerol_acylTrfase"/>
</dbReference>
<dbReference type="SUPFAM" id="SSF53335">
    <property type="entry name" value="S-adenosyl-L-methionine-dependent methyltransferases"/>
    <property type="match status" value="1"/>
</dbReference>
<evidence type="ECO:0000256" key="5">
    <source>
        <dbReference type="ARBA" id="ARBA00023136"/>
    </source>
</evidence>
<feature type="transmembrane region" description="Helical" evidence="6">
    <location>
        <begin position="262"/>
        <end position="280"/>
    </location>
</feature>
<feature type="transmembrane region" description="Helical" evidence="6">
    <location>
        <begin position="657"/>
        <end position="677"/>
    </location>
</feature>
<dbReference type="Pfam" id="PF13649">
    <property type="entry name" value="Methyltransf_25"/>
    <property type="match status" value="1"/>
</dbReference>
<dbReference type="PANTHER" id="PTHR33406:SF13">
    <property type="entry name" value="MEMBRANE PROTEIN YDFJ"/>
    <property type="match status" value="1"/>
</dbReference>